<evidence type="ECO:0000313" key="1">
    <source>
        <dbReference type="EMBL" id="KAF2028983.1"/>
    </source>
</evidence>
<reference evidence="1" key="1">
    <citation type="journal article" date="2020" name="Stud. Mycol.">
        <title>101 Dothideomycetes genomes: a test case for predicting lifestyles and emergence of pathogens.</title>
        <authorList>
            <person name="Haridas S."/>
            <person name="Albert R."/>
            <person name="Binder M."/>
            <person name="Bloem J."/>
            <person name="Labutti K."/>
            <person name="Salamov A."/>
            <person name="Andreopoulos B."/>
            <person name="Baker S."/>
            <person name="Barry K."/>
            <person name="Bills G."/>
            <person name="Bluhm B."/>
            <person name="Cannon C."/>
            <person name="Castanera R."/>
            <person name="Culley D."/>
            <person name="Daum C."/>
            <person name="Ezra D."/>
            <person name="Gonzalez J."/>
            <person name="Henrissat B."/>
            <person name="Kuo A."/>
            <person name="Liang C."/>
            <person name="Lipzen A."/>
            <person name="Lutzoni F."/>
            <person name="Magnuson J."/>
            <person name="Mondo S."/>
            <person name="Nolan M."/>
            <person name="Ohm R."/>
            <person name="Pangilinan J."/>
            <person name="Park H.-J."/>
            <person name="Ramirez L."/>
            <person name="Alfaro M."/>
            <person name="Sun H."/>
            <person name="Tritt A."/>
            <person name="Yoshinaga Y."/>
            <person name="Zwiers L.-H."/>
            <person name="Turgeon B."/>
            <person name="Goodwin S."/>
            <person name="Spatafora J."/>
            <person name="Crous P."/>
            <person name="Grigoriev I."/>
        </authorList>
    </citation>
    <scope>NUCLEOTIDE SEQUENCE</scope>
    <source>
        <strain evidence="1">CBS 110217</strain>
    </source>
</reference>
<dbReference type="AlphaFoldDB" id="A0A9P4LKQ6"/>
<dbReference type="Proteomes" id="UP000799777">
    <property type="component" value="Unassembled WGS sequence"/>
</dbReference>
<dbReference type="InterPro" id="IPR038883">
    <property type="entry name" value="AN11006-like"/>
</dbReference>
<protein>
    <submittedName>
        <fullName evidence="1">Uncharacterized protein</fullName>
    </submittedName>
</protein>
<comment type="caution">
    <text evidence="1">The sequence shown here is derived from an EMBL/GenBank/DDBJ whole genome shotgun (WGS) entry which is preliminary data.</text>
</comment>
<evidence type="ECO:0000313" key="2">
    <source>
        <dbReference type="Proteomes" id="UP000799777"/>
    </source>
</evidence>
<accession>A0A9P4LKQ6</accession>
<proteinExistence type="predicted"/>
<keyword evidence="2" id="KW-1185">Reference proteome</keyword>
<dbReference type="EMBL" id="ML978206">
    <property type="protein sequence ID" value="KAF2028983.1"/>
    <property type="molecule type" value="Genomic_DNA"/>
</dbReference>
<name>A0A9P4LKQ6_9PLEO</name>
<dbReference type="PANTHER" id="PTHR42085">
    <property type="entry name" value="F-BOX DOMAIN-CONTAINING PROTEIN"/>
    <property type="match status" value="1"/>
</dbReference>
<gene>
    <name evidence="1" type="ORF">EK21DRAFT_90201</name>
</gene>
<dbReference type="OrthoDB" id="5314997at2759"/>
<sequence>MVEAPVPSSDQVHSVAYLAAFHRLTFQTFRFLDLPAEIRCMIYERISIDTKHHILTKAESDIAHPTWPNSGKTADASSITLLRKSLSVAILRTCRRIWQEATPVLSRILAALALQPIHFLVDYSALRALVTVGSPLLHCFGSVPPLWKFWGQTDTSTEDFVRSCSLFMAHKRRLHDRHGTDVIITITEKHQYLGPSFVQMAFSQIRNRAHTLKLCFEIVYRDDLTGPGRPPGSFPSTAVVKTVGLRGPMFRDHLRELETIR</sequence>
<dbReference type="PANTHER" id="PTHR42085:SF2">
    <property type="entry name" value="F-BOX DOMAIN-CONTAINING PROTEIN"/>
    <property type="match status" value="1"/>
</dbReference>
<organism evidence="1 2">
    <name type="scientific">Setomelanomma holmii</name>
    <dbReference type="NCBI Taxonomy" id="210430"/>
    <lineage>
        <taxon>Eukaryota</taxon>
        <taxon>Fungi</taxon>
        <taxon>Dikarya</taxon>
        <taxon>Ascomycota</taxon>
        <taxon>Pezizomycotina</taxon>
        <taxon>Dothideomycetes</taxon>
        <taxon>Pleosporomycetidae</taxon>
        <taxon>Pleosporales</taxon>
        <taxon>Pleosporineae</taxon>
        <taxon>Phaeosphaeriaceae</taxon>
        <taxon>Setomelanomma</taxon>
    </lineage>
</organism>